<evidence type="ECO:0000256" key="1">
    <source>
        <dbReference type="SAM" id="Phobius"/>
    </source>
</evidence>
<keyword evidence="1" id="KW-0472">Membrane</keyword>
<name>A0AAN7RCU6_TRANT</name>
<keyword evidence="4" id="KW-1185">Reference proteome</keyword>
<dbReference type="PANTHER" id="PTHR47126">
    <property type="entry name" value="5'-ADENYLYLSULFATE REDUCTASE-LIKE 7"/>
    <property type="match status" value="1"/>
</dbReference>
<evidence type="ECO:0000256" key="2">
    <source>
        <dbReference type="SAM" id="SignalP"/>
    </source>
</evidence>
<dbReference type="InterPro" id="IPR044794">
    <property type="entry name" value="APRL5/7"/>
</dbReference>
<sequence length="319" mass="35739">MASPSVVSSFLFACLTTLWLVRRVSSGMLPSCPRESAPFICSLQSQCPLSISPNPPLQVEGGFLDGLMASKHDNGYTSILFHAAWCPFSQATVSTYEVLSSMFPQISHLIIEQSSALPSIFSIYGIHSLPSILLVNQTSRMQYHGPKTLVSLVQFYEKNTGLEPVQYIILDQPMKRQTVKSQILQFRGGPSMKEIVKKEPYLVFSIFFLCLRILLATVLKVALHLRAFWILYAPHLNLEIFGVTTQILGRLLPTIDVRRLWTKLQLCKGRGFHERVRSFRVWAPSLASVSLGKSSSSREIITLQTLKLDCYDDGVLLDA</sequence>
<gene>
    <name evidence="3" type="ORF">SAY86_027942</name>
</gene>
<evidence type="ECO:0008006" key="5">
    <source>
        <dbReference type="Google" id="ProtNLM"/>
    </source>
</evidence>
<feature type="signal peptide" evidence="2">
    <location>
        <begin position="1"/>
        <end position="26"/>
    </location>
</feature>
<dbReference type="InterPro" id="IPR036249">
    <property type="entry name" value="Thioredoxin-like_sf"/>
</dbReference>
<evidence type="ECO:0000313" key="3">
    <source>
        <dbReference type="EMBL" id="KAK4795616.1"/>
    </source>
</evidence>
<keyword evidence="2" id="KW-0732">Signal</keyword>
<feature type="chain" id="PRO_5042979817" description="Thioredoxin domain-containing protein" evidence="2">
    <location>
        <begin position="27"/>
        <end position="319"/>
    </location>
</feature>
<dbReference type="SUPFAM" id="SSF52833">
    <property type="entry name" value="Thioredoxin-like"/>
    <property type="match status" value="1"/>
</dbReference>
<evidence type="ECO:0000313" key="4">
    <source>
        <dbReference type="Proteomes" id="UP001346149"/>
    </source>
</evidence>
<dbReference type="PANTHER" id="PTHR47126:SF3">
    <property type="entry name" value="5'-ADENYLYLSULFATE REDUCTASE-LIKE 5"/>
    <property type="match status" value="1"/>
</dbReference>
<accession>A0AAN7RCU6</accession>
<protein>
    <recommendedName>
        <fullName evidence="5">Thioredoxin domain-containing protein</fullName>
    </recommendedName>
</protein>
<keyword evidence="1" id="KW-0812">Transmembrane</keyword>
<dbReference type="Gene3D" id="3.40.30.10">
    <property type="entry name" value="Glutaredoxin"/>
    <property type="match status" value="1"/>
</dbReference>
<dbReference type="Proteomes" id="UP001346149">
    <property type="component" value="Unassembled WGS sequence"/>
</dbReference>
<proteinExistence type="predicted"/>
<reference evidence="3 4" key="1">
    <citation type="journal article" date="2023" name="Hortic Res">
        <title>Pangenome of water caltrop reveals structural variations and asymmetric subgenome divergence after allopolyploidization.</title>
        <authorList>
            <person name="Zhang X."/>
            <person name="Chen Y."/>
            <person name="Wang L."/>
            <person name="Yuan Y."/>
            <person name="Fang M."/>
            <person name="Shi L."/>
            <person name="Lu R."/>
            <person name="Comes H.P."/>
            <person name="Ma Y."/>
            <person name="Chen Y."/>
            <person name="Huang G."/>
            <person name="Zhou Y."/>
            <person name="Zheng Z."/>
            <person name="Qiu Y."/>
        </authorList>
    </citation>
    <scope>NUCLEOTIDE SEQUENCE [LARGE SCALE GENOMIC DNA]</scope>
    <source>
        <strain evidence="3">F231</strain>
    </source>
</reference>
<organism evidence="3 4">
    <name type="scientific">Trapa natans</name>
    <name type="common">Water chestnut</name>
    <dbReference type="NCBI Taxonomy" id="22666"/>
    <lineage>
        <taxon>Eukaryota</taxon>
        <taxon>Viridiplantae</taxon>
        <taxon>Streptophyta</taxon>
        <taxon>Embryophyta</taxon>
        <taxon>Tracheophyta</taxon>
        <taxon>Spermatophyta</taxon>
        <taxon>Magnoliopsida</taxon>
        <taxon>eudicotyledons</taxon>
        <taxon>Gunneridae</taxon>
        <taxon>Pentapetalae</taxon>
        <taxon>rosids</taxon>
        <taxon>malvids</taxon>
        <taxon>Myrtales</taxon>
        <taxon>Lythraceae</taxon>
        <taxon>Trapa</taxon>
    </lineage>
</organism>
<keyword evidence="1" id="KW-1133">Transmembrane helix</keyword>
<dbReference type="AlphaFoldDB" id="A0AAN7RCU6"/>
<dbReference type="EMBL" id="JAXQNO010000006">
    <property type="protein sequence ID" value="KAK4795616.1"/>
    <property type="molecule type" value="Genomic_DNA"/>
</dbReference>
<comment type="caution">
    <text evidence="3">The sequence shown here is derived from an EMBL/GenBank/DDBJ whole genome shotgun (WGS) entry which is preliminary data.</text>
</comment>
<feature type="transmembrane region" description="Helical" evidence="1">
    <location>
        <begin position="201"/>
        <end position="223"/>
    </location>
</feature>